<sequence length="71" mass="7800">MSLRTFLALVSFFDGINIDFQTELLVNKRKSVICILVLKSNTGEKVLQAGPAIVSRENPANISIISRNTGH</sequence>
<reference evidence="2" key="1">
    <citation type="submission" date="2005-09" db="EMBL/GenBank/DDBJ databases">
        <authorList>
            <person name="Mural R.J."/>
            <person name="Li P.W."/>
            <person name="Adams M.D."/>
            <person name="Amanatides P.G."/>
            <person name="Baden-Tillson H."/>
            <person name="Barnstead M."/>
            <person name="Chin S.H."/>
            <person name="Dew I."/>
            <person name="Evans C.A."/>
            <person name="Ferriera S."/>
            <person name="Flanigan M."/>
            <person name="Fosler C."/>
            <person name="Glodek A."/>
            <person name="Gu Z."/>
            <person name="Holt R.A."/>
            <person name="Jennings D."/>
            <person name="Kraft C.L."/>
            <person name="Lu F."/>
            <person name="Nguyen T."/>
            <person name="Nusskern D.R."/>
            <person name="Pfannkoch C.M."/>
            <person name="Sitter C."/>
            <person name="Sutton G.G."/>
            <person name="Venter J.C."/>
            <person name="Wang Z."/>
            <person name="Woodage T."/>
            <person name="Zheng X.H."/>
            <person name="Zhong F."/>
        </authorList>
    </citation>
    <scope>NUCLEOTIDE SEQUENCE [LARGE SCALE GENOMIC DNA]</scope>
    <source>
        <strain>BN</strain>
        <strain evidence="2">Sprague-Dawley</strain>
    </source>
</reference>
<proteinExistence type="predicted"/>
<protein>
    <submittedName>
        <fullName evidence="1">RCG55125</fullName>
    </submittedName>
</protein>
<dbReference type="Proteomes" id="UP000234681">
    <property type="component" value="Chromosome 5"/>
</dbReference>
<name>A6III0_RAT</name>
<gene>
    <name evidence="1" type="ORF">rCG_55125</name>
</gene>
<accession>A6III0</accession>
<evidence type="ECO:0000313" key="2">
    <source>
        <dbReference type="Proteomes" id="UP000234681"/>
    </source>
</evidence>
<dbReference type="AlphaFoldDB" id="A6III0"/>
<organism evidence="1 2">
    <name type="scientific">Rattus norvegicus</name>
    <name type="common">Rat</name>
    <dbReference type="NCBI Taxonomy" id="10116"/>
    <lineage>
        <taxon>Eukaryota</taxon>
        <taxon>Metazoa</taxon>
        <taxon>Chordata</taxon>
        <taxon>Craniata</taxon>
        <taxon>Vertebrata</taxon>
        <taxon>Euteleostomi</taxon>
        <taxon>Mammalia</taxon>
        <taxon>Eutheria</taxon>
        <taxon>Euarchontoglires</taxon>
        <taxon>Glires</taxon>
        <taxon>Rodentia</taxon>
        <taxon>Myomorpha</taxon>
        <taxon>Muroidea</taxon>
        <taxon>Muridae</taxon>
        <taxon>Murinae</taxon>
        <taxon>Rattus</taxon>
    </lineage>
</organism>
<evidence type="ECO:0000313" key="1">
    <source>
        <dbReference type="EMBL" id="EDL98550.1"/>
    </source>
</evidence>
<dbReference type="EMBL" id="CH473962">
    <property type="protein sequence ID" value="EDL98550.1"/>
    <property type="molecule type" value="Genomic_DNA"/>
</dbReference>